<evidence type="ECO:0000313" key="2">
    <source>
        <dbReference type="EMBL" id="GMF58643.1"/>
    </source>
</evidence>
<proteinExistence type="predicted"/>
<dbReference type="InterPro" id="IPR012337">
    <property type="entry name" value="RNaseH-like_sf"/>
</dbReference>
<organism evidence="2 3">
    <name type="scientific">Phytophthora fragariaefolia</name>
    <dbReference type="NCBI Taxonomy" id="1490495"/>
    <lineage>
        <taxon>Eukaryota</taxon>
        <taxon>Sar</taxon>
        <taxon>Stramenopiles</taxon>
        <taxon>Oomycota</taxon>
        <taxon>Peronosporomycetes</taxon>
        <taxon>Peronosporales</taxon>
        <taxon>Peronosporaceae</taxon>
        <taxon>Phytophthora</taxon>
    </lineage>
</organism>
<dbReference type="EMBL" id="BSXT01004700">
    <property type="protein sequence ID" value="GMF58643.1"/>
    <property type="molecule type" value="Genomic_DNA"/>
</dbReference>
<dbReference type="AlphaFoldDB" id="A0A9W7D5H4"/>
<protein>
    <submittedName>
        <fullName evidence="2">Unnamed protein product</fullName>
    </submittedName>
</protein>
<dbReference type="Proteomes" id="UP001165121">
    <property type="component" value="Unassembled WGS sequence"/>
</dbReference>
<sequence length="167" mass="19012">MRERSYIPEAQMLLHPTFKNLDKGLTKVVRMCCSQLRIFCSRSTCRQNEQYQSHEGSSLMELLAPPPMMTGFSEALGDLLGPSVVSGEHTRGHEARVEDELERWLSESIFLQQKAGVPENILAFWHRMEQENRYHFLPRVARALFAIPTSSASIERDFGVAGMIVTN</sequence>
<feature type="domain" description="HAT C-terminal dimerisation" evidence="1">
    <location>
        <begin position="100"/>
        <end position="163"/>
    </location>
</feature>
<name>A0A9W7D5H4_9STRA</name>
<dbReference type="Pfam" id="PF05699">
    <property type="entry name" value="Dimer_Tnp_hAT"/>
    <property type="match status" value="1"/>
</dbReference>
<dbReference type="OrthoDB" id="129515at2759"/>
<evidence type="ECO:0000313" key="3">
    <source>
        <dbReference type="Proteomes" id="UP001165121"/>
    </source>
</evidence>
<dbReference type="InterPro" id="IPR008906">
    <property type="entry name" value="HATC_C_dom"/>
</dbReference>
<dbReference type="SUPFAM" id="SSF53098">
    <property type="entry name" value="Ribonuclease H-like"/>
    <property type="match status" value="1"/>
</dbReference>
<comment type="caution">
    <text evidence="2">The sequence shown here is derived from an EMBL/GenBank/DDBJ whole genome shotgun (WGS) entry which is preliminary data.</text>
</comment>
<dbReference type="GO" id="GO:0046983">
    <property type="term" value="F:protein dimerization activity"/>
    <property type="evidence" value="ECO:0007669"/>
    <property type="project" value="InterPro"/>
</dbReference>
<evidence type="ECO:0000259" key="1">
    <source>
        <dbReference type="Pfam" id="PF05699"/>
    </source>
</evidence>
<gene>
    <name evidence="2" type="ORF">Pfra01_002525000</name>
</gene>
<accession>A0A9W7D5H4</accession>
<reference evidence="2" key="1">
    <citation type="submission" date="2023-04" db="EMBL/GenBank/DDBJ databases">
        <title>Phytophthora fragariaefolia NBRC 109709.</title>
        <authorList>
            <person name="Ichikawa N."/>
            <person name="Sato H."/>
            <person name="Tonouchi N."/>
        </authorList>
    </citation>
    <scope>NUCLEOTIDE SEQUENCE</scope>
    <source>
        <strain evidence="2">NBRC 109709</strain>
    </source>
</reference>
<keyword evidence="3" id="KW-1185">Reference proteome</keyword>